<feature type="compositionally biased region" description="Low complexity" evidence="3">
    <location>
        <begin position="11"/>
        <end position="29"/>
    </location>
</feature>
<dbReference type="Gene3D" id="3.40.50.300">
    <property type="entry name" value="P-loop containing nucleotide triphosphate hydrolases"/>
    <property type="match status" value="1"/>
</dbReference>
<keyword evidence="2" id="KW-0067">ATP-binding</keyword>
<keyword evidence="1" id="KW-0547">Nucleotide-binding</keyword>
<dbReference type="EMBL" id="JAFEJT020000046">
    <property type="protein sequence ID" value="MCH9276602.1"/>
    <property type="molecule type" value="Genomic_DNA"/>
</dbReference>
<dbReference type="RefSeq" id="WP_241514276.1">
    <property type="nucleotide sequence ID" value="NZ_JAFEJT020000046.1"/>
</dbReference>
<dbReference type="InterPro" id="IPR027417">
    <property type="entry name" value="P-loop_NTPase"/>
</dbReference>
<evidence type="ECO:0000256" key="3">
    <source>
        <dbReference type="SAM" id="MobiDB-lite"/>
    </source>
</evidence>
<dbReference type="SUPFAM" id="SSF52540">
    <property type="entry name" value="P-loop containing nucleoside triphosphate hydrolases"/>
    <property type="match status" value="1"/>
</dbReference>
<reference evidence="4 5" key="1">
    <citation type="journal article" date="2021" name="Environ. Microbiol.">
        <title>Genetic insights into the dark matter of the mammalian gut microbiota through targeted genome reconstruction.</title>
        <authorList>
            <person name="Lugli G.A."/>
            <person name="Alessandri G."/>
            <person name="Milani C."/>
            <person name="Viappiani A."/>
            <person name="Fontana F."/>
            <person name="Tarracchini C."/>
            <person name="Mancabelli L."/>
            <person name="Argentini C."/>
            <person name="Ruiz L."/>
            <person name="Margolles A."/>
            <person name="van Sinderen D."/>
            <person name="Turroni F."/>
            <person name="Ventura M."/>
        </authorList>
    </citation>
    <scope>NUCLEOTIDE SEQUENCE [LARGE SCALE GENOMIC DNA]</scope>
    <source>
        <strain evidence="4 5">MA1</strain>
    </source>
</reference>
<evidence type="ECO:0000313" key="5">
    <source>
        <dbReference type="Proteomes" id="UP000710815"/>
    </source>
</evidence>
<proteinExistence type="predicted"/>
<evidence type="ECO:0000256" key="2">
    <source>
        <dbReference type="ARBA" id="ARBA00022840"/>
    </source>
</evidence>
<gene>
    <name evidence="4" type="ORF">JS533_010035</name>
</gene>
<keyword evidence="5" id="KW-1185">Reference proteome</keyword>
<sequence>MNVITDHPRRYYSPPRSSPGATGAPSPAAGDAYATAAPADLAWTAGYAGYETAVRPQATYDRAGPPFRTSGLSAGMTVDTTCRNVVACTSASGGAGLSTFAAMLAHRLSERGLPCALVDADFTGGGLDMLIGIENEEGERFETLDAPLGRLEGEALNRELPEWDGVRVLSFDPWNGPTPNWWQAQAAVRALSEANHVVIVDAGRGEALRGVSELGDAAQLVVVELSVLGLARARGHVGRLLERVGEGGDGQPEPFVVGIAPRGTAKGTGMVDVREASDYLGVDIAGPVKADRRLCSDILSGMGIRAVNRGTRRTVDRASDWVERLLGNRARFT</sequence>
<evidence type="ECO:0000313" key="4">
    <source>
        <dbReference type="EMBL" id="MCH9276602.1"/>
    </source>
</evidence>
<name>A0ABS9VWZ1_9BIFI</name>
<organism evidence="4 5">
    <name type="scientific">Bifidobacterium amazonense</name>
    <dbReference type="NCBI Taxonomy" id="2809027"/>
    <lineage>
        <taxon>Bacteria</taxon>
        <taxon>Bacillati</taxon>
        <taxon>Actinomycetota</taxon>
        <taxon>Actinomycetes</taxon>
        <taxon>Bifidobacteriales</taxon>
        <taxon>Bifidobacteriaceae</taxon>
        <taxon>Bifidobacterium</taxon>
    </lineage>
</organism>
<dbReference type="Pfam" id="PF10609">
    <property type="entry name" value="ParA"/>
    <property type="match status" value="1"/>
</dbReference>
<accession>A0ABS9VWZ1</accession>
<feature type="region of interest" description="Disordered" evidence="3">
    <location>
        <begin position="1"/>
        <end position="29"/>
    </location>
</feature>
<evidence type="ECO:0000256" key="1">
    <source>
        <dbReference type="ARBA" id="ARBA00022741"/>
    </source>
</evidence>
<comment type="caution">
    <text evidence="4">The sequence shown here is derived from an EMBL/GenBank/DDBJ whole genome shotgun (WGS) entry which is preliminary data.</text>
</comment>
<protein>
    <submittedName>
        <fullName evidence="4">P-loop NTPase</fullName>
    </submittedName>
</protein>
<dbReference type="Proteomes" id="UP000710815">
    <property type="component" value="Unassembled WGS sequence"/>
</dbReference>
<dbReference type="InterPro" id="IPR033756">
    <property type="entry name" value="YlxH/NBP35"/>
</dbReference>
<reference evidence="4 5" key="2">
    <citation type="journal article" date="2021" name="Syst. Appl. Microbiol.">
        <title>Phylogenetic classification of ten novel species belonging to the genus Bifidobacterium comprising B. phasiani sp. nov., B. pongonis sp. nov., B. saguinibicoloris sp. nov., B. colobi sp. nov., B. simiiventris sp. nov., B. santillanense sp. nov., B. miconis sp. nov., B. amazonense sp. nov., B. pluvialisilvae sp. nov., and B. miconisargentati sp. nov.</title>
        <authorList>
            <person name="Lugli G.A."/>
            <person name="Calvete-Torre I."/>
            <person name="Alessandri G."/>
            <person name="Milani C."/>
            <person name="Turroni F."/>
            <person name="Laiolo P."/>
            <person name="Ossiprandi M.C."/>
            <person name="Margolles A."/>
            <person name="Ruiz L."/>
            <person name="Ventura M."/>
        </authorList>
    </citation>
    <scope>NUCLEOTIDE SEQUENCE [LARGE SCALE GENOMIC DNA]</scope>
    <source>
        <strain evidence="4 5">MA1</strain>
    </source>
</reference>